<evidence type="ECO:0000259" key="8">
    <source>
        <dbReference type="Pfam" id="PF04545"/>
    </source>
</evidence>
<name>A0ABN2SCL2_9ACTN</name>
<keyword evidence="2 6" id="KW-0805">Transcription regulation</keyword>
<dbReference type="PROSITE" id="PS01063">
    <property type="entry name" value="SIGMA70_ECF"/>
    <property type="match status" value="1"/>
</dbReference>
<keyword evidence="5 6" id="KW-0804">Transcription</keyword>
<dbReference type="InterPro" id="IPR007627">
    <property type="entry name" value="RNA_pol_sigma70_r2"/>
</dbReference>
<evidence type="ECO:0000256" key="3">
    <source>
        <dbReference type="ARBA" id="ARBA00023082"/>
    </source>
</evidence>
<dbReference type="InterPro" id="IPR013325">
    <property type="entry name" value="RNA_pol_sigma_r2"/>
</dbReference>
<dbReference type="Gene3D" id="1.10.1740.10">
    <property type="match status" value="1"/>
</dbReference>
<dbReference type="InterPro" id="IPR039425">
    <property type="entry name" value="RNA_pol_sigma-70-like"/>
</dbReference>
<keyword evidence="4 6" id="KW-0238">DNA-binding</keyword>
<evidence type="ECO:0000256" key="1">
    <source>
        <dbReference type="ARBA" id="ARBA00010641"/>
    </source>
</evidence>
<accession>A0ABN2SCL2</accession>
<dbReference type="CDD" id="cd06171">
    <property type="entry name" value="Sigma70_r4"/>
    <property type="match status" value="1"/>
</dbReference>
<evidence type="ECO:0000256" key="6">
    <source>
        <dbReference type="RuleBase" id="RU000716"/>
    </source>
</evidence>
<dbReference type="Pfam" id="PF04542">
    <property type="entry name" value="Sigma70_r2"/>
    <property type="match status" value="1"/>
</dbReference>
<evidence type="ECO:0000256" key="4">
    <source>
        <dbReference type="ARBA" id="ARBA00023125"/>
    </source>
</evidence>
<dbReference type="RefSeq" id="WP_344099031.1">
    <property type="nucleotide sequence ID" value="NZ_BAAAPC010000002.1"/>
</dbReference>
<evidence type="ECO:0000256" key="5">
    <source>
        <dbReference type="ARBA" id="ARBA00023163"/>
    </source>
</evidence>
<evidence type="ECO:0000256" key="2">
    <source>
        <dbReference type="ARBA" id="ARBA00023015"/>
    </source>
</evidence>
<evidence type="ECO:0000313" key="10">
    <source>
        <dbReference type="Proteomes" id="UP001501585"/>
    </source>
</evidence>
<dbReference type="NCBIfam" id="TIGR02937">
    <property type="entry name" value="sigma70-ECF"/>
    <property type="match status" value="1"/>
</dbReference>
<dbReference type="InterPro" id="IPR036388">
    <property type="entry name" value="WH-like_DNA-bd_sf"/>
</dbReference>
<dbReference type="PANTHER" id="PTHR43133:SF52">
    <property type="entry name" value="ECF RNA POLYMERASE SIGMA FACTOR SIGL"/>
    <property type="match status" value="1"/>
</dbReference>
<proteinExistence type="inferred from homology"/>
<dbReference type="InterPro" id="IPR000838">
    <property type="entry name" value="RNA_pol_sigma70_ECF_CS"/>
</dbReference>
<evidence type="ECO:0000313" key="9">
    <source>
        <dbReference type="EMBL" id="GAA1984388.1"/>
    </source>
</evidence>
<reference evidence="9 10" key="1">
    <citation type="journal article" date="2019" name="Int. J. Syst. Evol. Microbiol.">
        <title>The Global Catalogue of Microorganisms (GCM) 10K type strain sequencing project: providing services to taxonomists for standard genome sequencing and annotation.</title>
        <authorList>
            <consortium name="The Broad Institute Genomics Platform"/>
            <consortium name="The Broad Institute Genome Sequencing Center for Infectious Disease"/>
            <person name="Wu L."/>
            <person name="Ma J."/>
        </authorList>
    </citation>
    <scope>NUCLEOTIDE SEQUENCE [LARGE SCALE GENOMIC DNA]</scope>
    <source>
        <strain evidence="9 10">JCM 15313</strain>
    </source>
</reference>
<comment type="similarity">
    <text evidence="1 6">Belongs to the sigma-70 factor family. ECF subfamily.</text>
</comment>
<dbReference type="InterPro" id="IPR014284">
    <property type="entry name" value="RNA_pol_sigma-70_dom"/>
</dbReference>
<gene>
    <name evidence="9" type="ORF">GCM10009799_07280</name>
</gene>
<dbReference type="SUPFAM" id="SSF88659">
    <property type="entry name" value="Sigma3 and sigma4 domains of RNA polymerase sigma factors"/>
    <property type="match status" value="1"/>
</dbReference>
<dbReference type="InterPro" id="IPR007630">
    <property type="entry name" value="RNA_pol_sigma70_r4"/>
</dbReference>
<dbReference type="Pfam" id="PF04545">
    <property type="entry name" value="Sigma70_r4"/>
    <property type="match status" value="1"/>
</dbReference>
<keyword evidence="10" id="KW-1185">Reference proteome</keyword>
<evidence type="ECO:0000259" key="7">
    <source>
        <dbReference type="Pfam" id="PF04542"/>
    </source>
</evidence>
<dbReference type="Proteomes" id="UP001501585">
    <property type="component" value="Unassembled WGS sequence"/>
</dbReference>
<dbReference type="PANTHER" id="PTHR43133">
    <property type="entry name" value="RNA POLYMERASE ECF-TYPE SIGMA FACTO"/>
    <property type="match status" value="1"/>
</dbReference>
<protein>
    <recommendedName>
        <fullName evidence="6">RNA polymerase sigma factor</fullName>
    </recommendedName>
</protein>
<dbReference type="Gene3D" id="1.10.10.10">
    <property type="entry name" value="Winged helix-like DNA-binding domain superfamily/Winged helix DNA-binding domain"/>
    <property type="match status" value="1"/>
</dbReference>
<dbReference type="EMBL" id="BAAAPC010000002">
    <property type="protein sequence ID" value="GAA1984388.1"/>
    <property type="molecule type" value="Genomic_DNA"/>
</dbReference>
<organism evidence="9 10">
    <name type="scientific">Nocardiopsis rhodophaea</name>
    <dbReference type="NCBI Taxonomy" id="280238"/>
    <lineage>
        <taxon>Bacteria</taxon>
        <taxon>Bacillati</taxon>
        <taxon>Actinomycetota</taxon>
        <taxon>Actinomycetes</taxon>
        <taxon>Streptosporangiales</taxon>
        <taxon>Nocardiopsidaceae</taxon>
        <taxon>Nocardiopsis</taxon>
    </lineage>
</organism>
<keyword evidence="3 6" id="KW-0731">Sigma factor</keyword>
<feature type="domain" description="RNA polymerase sigma-70 region 2" evidence="7">
    <location>
        <begin position="29"/>
        <end position="97"/>
    </location>
</feature>
<comment type="caution">
    <text evidence="9">The sequence shown here is derived from an EMBL/GenBank/DDBJ whole genome shotgun (WGS) entry which is preliminary data.</text>
</comment>
<dbReference type="SUPFAM" id="SSF88946">
    <property type="entry name" value="Sigma2 domain of RNA polymerase sigma factors"/>
    <property type="match status" value="1"/>
</dbReference>
<feature type="domain" description="RNA polymerase sigma-70 region 4" evidence="8">
    <location>
        <begin position="130"/>
        <end position="179"/>
    </location>
</feature>
<sequence>MRRPTPPTVRQTTADDDLEERHDQLVRTLYQEFQVPLLRNVRHLTGGDQQWAEDVVQETVVRAWRNASRLEIEPHSLWAWLLTVARRIVIDNRRQRGHRPQEIVADRIEAEPPVPDGSEPTLSAMVVLEALRGLAAHHRDVLAHVYLRDRSVSETAETLGIPAGTVKSRMHYGLRQLRESLKERDEREQPD</sequence>
<dbReference type="InterPro" id="IPR013324">
    <property type="entry name" value="RNA_pol_sigma_r3/r4-like"/>
</dbReference>